<name>A0A4U0WRI9_9PEZI</name>
<feature type="signal peptide" evidence="1">
    <location>
        <begin position="1"/>
        <end position="19"/>
    </location>
</feature>
<dbReference type="Proteomes" id="UP000309340">
    <property type="component" value="Unassembled WGS sequence"/>
</dbReference>
<accession>A0A4U0WRI9</accession>
<organism evidence="2 3">
    <name type="scientific">Friedmanniomyces simplex</name>
    <dbReference type="NCBI Taxonomy" id="329884"/>
    <lineage>
        <taxon>Eukaryota</taxon>
        <taxon>Fungi</taxon>
        <taxon>Dikarya</taxon>
        <taxon>Ascomycota</taxon>
        <taxon>Pezizomycotina</taxon>
        <taxon>Dothideomycetes</taxon>
        <taxon>Dothideomycetidae</taxon>
        <taxon>Mycosphaerellales</taxon>
        <taxon>Teratosphaeriaceae</taxon>
        <taxon>Friedmanniomyces</taxon>
    </lineage>
</organism>
<keyword evidence="3" id="KW-1185">Reference proteome</keyword>
<keyword evidence="1" id="KW-0732">Signal</keyword>
<evidence type="ECO:0000256" key="1">
    <source>
        <dbReference type="SAM" id="SignalP"/>
    </source>
</evidence>
<dbReference type="AlphaFoldDB" id="A0A4U0WRI9"/>
<evidence type="ECO:0000313" key="2">
    <source>
        <dbReference type="EMBL" id="TKA65166.1"/>
    </source>
</evidence>
<feature type="chain" id="PRO_5020326811" evidence="1">
    <location>
        <begin position="20"/>
        <end position="141"/>
    </location>
</feature>
<sequence length="141" mass="16250">MQFPLIALLLAATCSPVLAKPLPLDFHDIERRWSQGQSEAEIHPAKDIRQATPAWTVVRSPNAAAAVAFDSTTDERTMLERTRYQKRDTDSALMAKMRKFVEDFYRRKGLPSMIGRRAAEREVEEAPVLKPRKGMRYRYTR</sequence>
<evidence type="ECO:0000313" key="3">
    <source>
        <dbReference type="Proteomes" id="UP000309340"/>
    </source>
</evidence>
<proteinExistence type="predicted"/>
<dbReference type="EMBL" id="NAJQ01000762">
    <property type="protein sequence ID" value="TKA65166.1"/>
    <property type="molecule type" value="Genomic_DNA"/>
</dbReference>
<protein>
    <submittedName>
        <fullName evidence="2">Uncharacterized protein</fullName>
    </submittedName>
</protein>
<comment type="caution">
    <text evidence="2">The sequence shown here is derived from an EMBL/GenBank/DDBJ whole genome shotgun (WGS) entry which is preliminary data.</text>
</comment>
<dbReference type="OrthoDB" id="3907350at2759"/>
<gene>
    <name evidence="2" type="ORF">B0A55_09666</name>
</gene>
<reference evidence="2 3" key="1">
    <citation type="submission" date="2017-03" db="EMBL/GenBank/DDBJ databases">
        <title>Genomes of endolithic fungi from Antarctica.</title>
        <authorList>
            <person name="Coleine C."/>
            <person name="Masonjones S."/>
            <person name="Stajich J.E."/>
        </authorList>
    </citation>
    <scope>NUCLEOTIDE SEQUENCE [LARGE SCALE GENOMIC DNA]</scope>
    <source>
        <strain evidence="2 3">CCFEE 5184</strain>
    </source>
</reference>